<accession>A0ABV4XFT7</accession>
<keyword evidence="3" id="KW-1185">Reference proteome</keyword>
<gene>
    <name evidence="2" type="ORF">ACE1CC_32885</name>
</gene>
<keyword evidence="1" id="KW-0812">Transmembrane</keyword>
<dbReference type="Proteomes" id="UP001576774">
    <property type="component" value="Unassembled WGS sequence"/>
</dbReference>
<dbReference type="RefSeq" id="WP_413274648.1">
    <property type="nucleotide sequence ID" value="NZ_JBHFNQ010000235.1"/>
</dbReference>
<sequence length="99" mass="11317">MELSISTNQTLEYLECVLRFESSFMSDDISSEDYEYFFEVAREQGLDISEAYARFAKLQTQVRTNQTNTGGFLCAIVIQTTLLVYFLSAFEVPNAHATF</sequence>
<feature type="transmembrane region" description="Helical" evidence="1">
    <location>
        <begin position="70"/>
        <end position="90"/>
    </location>
</feature>
<organism evidence="2 3">
    <name type="scientific">Floridaenema aerugineum BLCC-F46</name>
    <dbReference type="NCBI Taxonomy" id="3153654"/>
    <lineage>
        <taxon>Bacteria</taxon>
        <taxon>Bacillati</taxon>
        <taxon>Cyanobacteriota</taxon>
        <taxon>Cyanophyceae</taxon>
        <taxon>Oscillatoriophycideae</taxon>
        <taxon>Aerosakkonematales</taxon>
        <taxon>Aerosakkonemataceae</taxon>
        <taxon>Floridanema</taxon>
        <taxon>Floridanema aerugineum</taxon>
    </lineage>
</organism>
<evidence type="ECO:0000313" key="2">
    <source>
        <dbReference type="EMBL" id="MFB2881673.1"/>
    </source>
</evidence>
<dbReference type="EMBL" id="JBHFNQ010000235">
    <property type="protein sequence ID" value="MFB2881673.1"/>
    <property type="molecule type" value="Genomic_DNA"/>
</dbReference>
<proteinExistence type="predicted"/>
<comment type="caution">
    <text evidence="2">The sequence shown here is derived from an EMBL/GenBank/DDBJ whole genome shotgun (WGS) entry which is preliminary data.</text>
</comment>
<reference evidence="2 3" key="1">
    <citation type="submission" date="2024-09" db="EMBL/GenBank/DDBJ databases">
        <title>Floridaenema gen nov. (Aerosakkonemataceae, Aerosakkonematales ord. nov., Cyanobacteria) from benthic tropical and subtropical fresh waters, with the description of four new species.</title>
        <authorList>
            <person name="Moretto J.A."/>
            <person name="Berthold D.E."/>
            <person name="Lefler F.W."/>
            <person name="Huang I.-S."/>
            <person name="Laughinghouse H. IV."/>
        </authorList>
    </citation>
    <scope>NUCLEOTIDE SEQUENCE [LARGE SCALE GENOMIC DNA]</scope>
    <source>
        <strain evidence="2 3">BLCC-F46</strain>
    </source>
</reference>
<evidence type="ECO:0000256" key="1">
    <source>
        <dbReference type="SAM" id="Phobius"/>
    </source>
</evidence>
<protein>
    <submittedName>
        <fullName evidence="2">Uncharacterized protein</fullName>
    </submittedName>
</protein>
<evidence type="ECO:0000313" key="3">
    <source>
        <dbReference type="Proteomes" id="UP001576774"/>
    </source>
</evidence>
<name>A0ABV4XFT7_9CYAN</name>
<keyword evidence="1" id="KW-1133">Transmembrane helix</keyword>
<keyword evidence="1" id="KW-0472">Membrane</keyword>